<keyword evidence="2" id="KW-0449">Lipoprotein</keyword>
<comment type="similarity">
    <text evidence="1 2">Belongs to the calycin superfamily. Lipocalin family.</text>
</comment>
<reference evidence="4 5" key="1">
    <citation type="submission" date="2024-03" db="EMBL/GenBank/DDBJ databases">
        <title>Novel species of the genus Variovorax.</title>
        <authorList>
            <person name="Liu Q."/>
            <person name="Xin Y.-H."/>
        </authorList>
    </citation>
    <scope>NUCLEOTIDE SEQUENCE [LARGE SCALE GENOMIC DNA]</scope>
    <source>
        <strain evidence="4 5">KACC 18901</strain>
    </source>
</reference>
<dbReference type="PIRSF" id="PIRSF036893">
    <property type="entry name" value="Lipocalin_ApoD"/>
    <property type="match status" value="1"/>
</dbReference>
<keyword evidence="2" id="KW-0998">Cell outer membrane</keyword>
<dbReference type="Proteomes" id="UP001367030">
    <property type="component" value="Unassembled WGS sequence"/>
</dbReference>
<dbReference type="InterPro" id="IPR000566">
    <property type="entry name" value="Lipocln_cytosolic_FA-bd_dom"/>
</dbReference>
<protein>
    <recommendedName>
        <fullName evidence="2">Outer membrane lipoprotein Blc</fullName>
    </recommendedName>
</protein>
<name>A0ABU8X0D9_9BURK</name>
<dbReference type="PANTHER" id="PTHR10612">
    <property type="entry name" value="APOLIPOPROTEIN D"/>
    <property type="match status" value="1"/>
</dbReference>
<accession>A0ABU8X0D9</accession>
<sequence length="209" mass="23519">MLDALQNRLFVRESVMVARRLNALYLAVLSALLSTALVSGCAFGERGTAQATLPAVDLASYMGEWQQLAHIPNWFQRKCVSDTRASYRLLASGQVEVRNECRTKTGTDSVVGVARPRTGAVVESGRLQPASLEVAFAPEWVRWVPLVWGNYDIVYLSTDRRVAIVTEPSRRYMWVLSRTGKIAQSEWTAVELRLTQLGFQRDQWVRDAE</sequence>
<keyword evidence="5" id="KW-1185">Reference proteome</keyword>
<keyword evidence="2" id="KW-0472">Membrane</keyword>
<dbReference type="Pfam" id="PF08212">
    <property type="entry name" value="Lipocalin_2"/>
    <property type="match status" value="1"/>
</dbReference>
<keyword evidence="2" id="KW-0446">Lipid-binding</keyword>
<evidence type="ECO:0000259" key="3">
    <source>
        <dbReference type="Pfam" id="PF08212"/>
    </source>
</evidence>
<comment type="function">
    <text evidence="2">Involved in the storage or transport of lipids necessary for membrane maintenance under stressful conditions. Displays a binding preference for lysophospholipids.</text>
</comment>
<comment type="caution">
    <text evidence="4">The sequence shown here is derived from an EMBL/GenBank/DDBJ whole genome shotgun (WGS) entry which is preliminary data.</text>
</comment>
<gene>
    <name evidence="4" type="ORF">WKW79_00975</name>
</gene>
<evidence type="ECO:0000256" key="2">
    <source>
        <dbReference type="PIRNR" id="PIRNR036893"/>
    </source>
</evidence>
<dbReference type="Gene3D" id="2.40.128.20">
    <property type="match status" value="1"/>
</dbReference>
<dbReference type="RefSeq" id="WP_340333228.1">
    <property type="nucleotide sequence ID" value="NZ_JBBKZS010000001.1"/>
</dbReference>
<comment type="subcellular location">
    <subcellularLocation>
        <location evidence="2">Cell outer membrane</location>
    </subcellularLocation>
</comment>
<evidence type="ECO:0000313" key="5">
    <source>
        <dbReference type="Proteomes" id="UP001367030"/>
    </source>
</evidence>
<dbReference type="PANTHER" id="PTHR10612:SF34">
    <property type="entry name" value="APOLIPOPROTEIN D"/>
    <property type="match status" value="1"/>
</dbReference>
<dbReference type="EMBL" id="JBBKZS010000001">
    <property type="protein sequence ID" value="MEJ8853119.1"/>
    <property type="molecule type" value="Genomic_DNA"/>
</dbReference>
<proteinExistence type="inferred from homology"/>
<feature type="domain" description="Lipocalin/cytosolic fatty-acid binding" evidence="3">
    <location>
        <begin position="56"/>
        <end position="203"/>
    </location>
</feature>
<dbReference type="InterPro" id="IPR022271">
    <property type="entry name" value="Lipocalin_ApoD"/>
</dbReference>
<evidence type="ECO:0000256" key="1">
    <source>
        <dbReference type="ARBA" id="ARBA00006889"/>
    </source>
</evidence>
<dbReference type="InterPro" id="IPR047202">
    <property type="entry name" value="Lipocalin_Blc-like_dom"/>
</dbReference>
<dbReference type="InterPro" id="IPR012674">
    <property type="entry name" value="Calycin"/>
</dbReference>
<dbReference type="CDD" id="cd19438">
    <property type="entry name" value="lipocalin_Blc-like"/>
    <property type="match status" value="1"/>
</dbReference>
<dbReference type="SUPFAM" id="SSF50814">
    <property type="entry name" value="Lipocalins"/>
    <property type="match status" value="1"/>
</dbReference>
<evidence type="ECO:0000313" key="4">
    <source>
        <dbReference type="EMBL" id="MEJ8853119.1"/>
    </source>
</evidence>
<organism evidence="4 5">
    <name type="scientific">Variovorax robiniae</name>
    <dbReference type="NCBI Taxonomy" id="1836199"/>
    <lineage>
        <taxon>Bacteria</taxon>
        <taxon>Pseudomonadati</taxon>
        <taxon>Pseudomonadota</taxon>
        <taxon>Betaproteobacteria</taxon>
        <taxon>Burkholderiales</taxon>
        <taxon>Comamonadaceae</taxon>
        <taxon>Variovorax</taxon>
    </lineage>
</organism>
<comment type="subunit">
    <text evidence="2">Homodimer.</text>
</comment>